<dbReference type="Proteomes" id="UP000468650">
    <property type="component" value="Unassembled WGS sequence"/>
</dbReference>
<evidence type="ECO:0000313" key="5">
    <source>
        <dbReference type="Proteomes" id="UP000468650"/>
    </source>
</evidence>
<dbReference type="AlphaFoldDB" id="A0A6N6RES8"/>
<dbReference type="InterPro" id="IPR058792">
    <property type="entry name" value="Beta-barrel_RND_2"/>
</dbReference>
<accession>A0A6N6RES8</accession>
<dbReference type="GO" id="GO:1990281">
    <property type="term" value="C:efflux pump complex"/>
    <property type="evidence" value="ECO:0007669"/>
    <property type="project" value="TreeGrafter"/>
</dbReference>
<evidence type="ECO:0000259" key="3">
    <source>
        <dbReference type="Pfam" id="PF25954"/>
    </source>
</evidence>
<dbReference type="NCBIfam" id="TIGR01730">
    <property type="entry name" value="RND_mfp"/>
    <property type="match status" value="1"/>
</dbReference>
<proteinExistence type="inferred from homology"/>
<comment type="caution">
    <text evidence="4">The sequence shown here is derived from an EMBL/GenBank/DDBJ whole genome shotgun (WGS) entry which is preliminary data.</text>
</comment>
<evidence type="ECO:0000259" key="2">
    <source>
        <dbReference type="Pfam" id="PF25893"/>
    </source>
</evidence>
<dbReference type="Gene3D" id="2.40.420.20">
    <property type="match status" value="1"/>
</dbReference>
<dbReference type="OrthoDB" id="9806939at2"/>
<dbReference type="RefSeq" id="WP_151667775.1">
    <property type="nucleotide sequence ID" value="NZ_WBVO01000008.1"/>
</dbReference>
<comment type="similarity">
    <text evidence="1">Belongs to the membrane fusion protein (MFP) (TC 8.A.1) family.</text>
</comment>
<feature type="domain" description="CusB-like beta-barrel" evidence="3">
    <location>
        <begin position="222"/>
        <end position="296"/>
    </location>
</feature>
<feature type="domain" description="CzcB-like alpha-helical hairpin" evidence="2">
    <location>
        <begin position="133"/>
        <end position="185"/>
    </location>
</feature>
<name>A0A6N6RES8_9FLAO</name>
<gene>
    <name evidence="4" type="ORF">F8C67_10360</name>
</gene>
<dbReference type="EMBL" id="WBVO01000008">
    <property type="protein sequence ID" value="KAB2808680.1"/>
    <property type="molecule type" value="Genomic_DNA"/>
</dbReference>
<dbReference type="PANTHER" id="PTHR30469">
    <property type="entry name" value="MULTIDRUG RESISTANCE PROTEIN MDTA"/>
    <property type="match status" value="1"/>
</dbReference>
<sequence>MKSLKYIIPLVALTAVSCQQPSDSGDLKTLREERDSLATLNGTIQERLLEIDQRIAELDSTTNYTTVSTHKVGADNFEHFFQVYGSVEADQNVTLYAESAGMIERISVREGQSVSKGQALLNLDDDVIRNNIQEVETSLSLAKTLYEKQERLWQQNIGSEVAYLEAKNRYEGLQTTKATLEAQLAMSNLKAPFSGVVDEIFPKVGEYAAPGMPLIRLVNVSQVYVTADVPESYVNRVKTGEDVTLYFRSIQDTVVASIIQVGQFINPDNRTFKIKVGISRTSGAYKPNMMASVRIRDYAADSTVVLPSHLIQQNQEGKSYVYVLSTDDAGLGDVKRQFVQLGLSYQGMTEIRGGLEAGNLIVDRGARSVQDGERVRIVED</sequence>
<organism evidence="4 5">
    <name type="scientific">Phaeocystidibacter luteus</name>
    <dbReference type="NCBI Taxonomy" id="911197"/>
    <lineage>
        <taxon>Bacteria</taxon>
        <taxon>Pseudomonadati</taxon>
        <taxon>Bacteroidota</taxon>
        <taxon>Flavobacteriia</taxon>
        <taxon>Flavobacteriales</taxon>
        <taxon>Phaeocystidibacteraceae</taxon>
        <taxon>Phaeocystidibacter</taxon>
    </lineage>
</organism>
<dbReference type="GO" id="GO:0015562">
    <property type="term" value="F:efflux transmembrane transporter activity"/>
    <property type="evidence" value="ECO:0007669"/>
    <property type="project" value="TreeGrafter"/>
</dbReference>
<dbReference type="Gene3D" id="2.40.50.100">
    <property type="match status" value="1"/>
</dbReference>
<dbReference type="Pfam" id="PF25893">
    <property type="entry name" value="HH_CzcB"/>
    <property type="match status" value="1"/>
</dbReference>
<reference evidence="4 5" key="1">
    <citation type="submission" date="2019-09" db="EMBL/GenBank/DDBJ databases">
        <title>Genomes of family Cryomorphaceae.</title>
        <authorList>
            <person name="Bowman J.P."/>
        </authorList>
    </citation>
    <scope>NUCLEOTIDE SEQUENCE [LARGE SCALE GENOMIC DNA]</scope>
    <source>
        <strain evidence="4 5">LMG 25704</strain>
    </source>
</reference>
<evidence type="ECO:0000313" key="4">
    <source>
        <dbReference type="EMBL" id="KAB2808680.1"/>
    </source>
</evidence>
<dbReference type="InterPro" id="IPR006143">
    <property type="entry name" value="RND_pump_MFP"/>
</dbReference>
<keyword evidence="5" id="KW-1185">Reference proteome</keyword>
<dbReference type="InterPro" id="IPR058648">
    <property type="entry name" value="HH_CzcB-like"/>
</dbReference>
<dbReference type="PROSITE" id="PS51257">
    <property type="entry name" value="PROKAR_LIPOPROTEIN"/>
    <property type="match status" value="1"/>
</dbReference>
<dbReference type="PANTHER" id="PTHR30469:SF15">
    <property type="entry name" value="HLYD FAMILY OF SECRETION PROTEINS"/>
    <property type="match status" value="1"/>
</dbReference>
<dbReference type="Pfam" id="PF25954">
    <property type="entry name" value="Beta-barrel_RND_2"/>
    <property type="match status" value="1"/>
</dbReference>
<dbReference type="Gene3D" id="2.40.30.170">
    <property type="match status" value="1"/>
</dbReference>
<protein>
    <submittedName>
        <fullName evidence="4">Efflux RND transporter periplasmic adaptor subunit</fullName>
    </submittedName>
</protein>
<dbReference type="Gene3D" id="1.10.287.470">
    <property type="entry name" value="Helix hairpin bin"/>
    <property type="match status" value="1"/>
</dbReference>
<evidence type="ECO:0000256" key="1">
    <source>
        <dbReference type="ARBA" id="ARBA00009477"/>
    </source>
</evidence>
<dbReference type="SUPFAM" id="SSF111369">
    <property type="entry name" value="HlyD-like secretion proteins"/>
    <property type="match status" value="1"/>
</dbReference>